<keyword evidence="2" id="KW-0472">Membrane</keyword>
<dbReference type="PANTHER" id="PTHR10024:SF234">
    <property type="entry name" value="SYNAPTOTAGMIN-15-RELATED"/>
    <property type="match status" value="1"/>
</dbReference>
<accession>A0AAV6UT07</accession>
<dbReference type="GO" id="GO:0000149">
    <property type="term" value="F:SNARE binding"/>
    <property type="evidence" value="ECO:0007669"/>
    <property type="project" value="TreeGrafter"/>
</dbReference>
<keyword evidence="2" id="KW-0812">Transmembrane</keyword>
<dbReference type="CDD" id="cd08390">
    <property type="entry name" value="C2A_Synaptotagmin-15-17"/>
    <property type="match status" value="1"/>
</dbReference>
<reference evidence="4 5" key="1">
    <citation type="journal article" date="2022" name="Nat. Ecol. Evol.">
        <title>A masculinizing supergene underlies an exaggerated male reproductive morph in a spider.</title>
        <authorList>
            <person name="Hendrickx F."/>
            <person name="De Corte Z."/>
            <person name="Sonet G."/>
            <person name="Van Belleghem S.M."/>
            <person name="Kostlbacher S."/>
            <person name="Vangestel C."/>
        </authorList>
    </citation>
    <scope>NUCLEOTIDE SEQUENCE [LARGE SCALE GENOMIC DNA]</scope>
    <source>
        <strain evidence="4">W744_W776</strain>
    </source>
</reference>
<evidence type="ECO:0000256" key="1">
    <source>
        <dbReference type="ARBA" id="ARBA00022737"/>
    </source>
</evidence>
<dbReference type="SMART" id="SM00239">
    <property type="entry name" value="C2"/>
    <property type="match status" value="2"/>
</dbReference>
<dbReference type="InterPro" id="IPR035892">
    <property type="entry name" value="C2_domain_sf"/>
</dbReference>
<feature type="transmembrane region" description="Helical" evidence="2">
    <location>
        <begin position="69"/>
        <end position="89"/>
    </location>
</feature>
<comment type="caution">
    <text evidence="4">The sequence shown here is derived from an EMBL/GenBank/DDBJ whole genome shotgun (WGS) entry which is preliminary data.</text>
</comment>
<sequence length="472" mass="53721">MQLQEFVENDSLMYEPSSKSKKMGNELESTTVKSNFPEENFNSSQVYEYRKMSSDDFPPSWIKLHGHHLLVIVSLAFLIVLLVAGVSLWRQKKRRRSLYHPFGMTLPKISKPVDPIVYNYVCTQKPVDFVVPSAPLTNAPSPVEPPAAPPSSVESGGALCRKLSLLEAGPTFLGGLNPELYKKTDEQSASEDESVDYPEIHQGRIWFSCELDEPTERLVVRLAKVKNIPSRVYGATNCCDPFVRICLLPDDRRYLQSRPKKKTCNPKFDETFIFQLPGKSVDERSLKFTVLDNDRGKHHHVVGHAIVPLKEYFQAEDIAKLQWRDLEKDESASDLGELLVSLCYNHNLERLIVTVCEAKGLRMPEGSKTLDTVCRLVFMRESRVVKTKKTSPCRDTLHPKYNESFRFRLPKDAAASHSVTLRIVQASCKEKDRCLGRVVLGPYMFSRGKGRAHWDEAIAAGHKQIRYWHKLS</sequence>
<evidence type="ECO:0000259" key="3">
    <source>
        <dbReference type="PROSITE" id="PS50004"/>
    </source>
</evidence>
<dbReference type="InterPro" id="IPR000008">
    <property type="entry name" value="C2_dom"/>
</dbReference>
<keyword evidence="1" id="KW-0677">Repeat</keyword>
<dbReference type="GO" id="GO:0017156">
    <property type="term" value="P:calcium-ion regulated exocytosis"/>
    <property type="evidence" value="ECO:0007669"/>
    <property type="project" value="TreeGrafter"/>
</dbReference>
<dbReference type="GO" id="GO:0005544">
    <property type="term" value="F:calcium-dependent phospholipid binding"/>
    <property type="evidence" value="ECO:0007669"/>
    <property type="project" value="TreeGrafter"/>
</dbReference>
<organism evidence="4 5">
    <name type="scientific">Oedothorax gibbosus</name>
    <dbReference type="NCBI Taxonomy" id="931172"/>
    <lineage>
        <taxon>Eukaryota</taxon>
        <taxon>Metazoa</taxon>
        <taxon>Ecdysozoa</taxon>
        <taxon>Arthropoda</taxon>
        <taxon>Chelicerata</taxon>
        <taxon>Arachnida</taxon>
        <taxon>Araneae</taxon>
        <taxon>Araneomorphae</taxon>
        <taxon>Entelegynae</taxon>
        <taxon>Araneoidea</taxon>
        <taxon>Linyphiidae</taxon>
        <taxon>Erigoninae</taxon>
        <taxon>Oedothorax</taxon>
    </lineage>
</organism>
<keyword evidence="5" id="KW-1185">Reference proteome</keyword>
<dbReference type="GO" id="GO:0001786">
    <property type="term" value="F:phosphatidylserine binding"/>
    <property type="evidence" value="ECO:0007669"/>
    <property type="project" value="TreeGrafter"/>
</dbReference>
<dbReference type="PROSITE" id="PS50004">
    <property type="entry name" value="C2"/>
    <property type="match status" value="2"/>
</dbReference>
<protein>
    <recommendedName>
        <fullName evidence="3">C2 domain-containing protein</fullName>
    </recommendedName>
</protein>
<dbReference type="GO" id="GO:0070382">
    <property type="term" value="C:exocytic vesicle"/>
    <property type="evidence" value="ECO:0007669"/>
    <property type="project" value="TreeGrafter"/>
</dbReference>
<dbReference type="InterPro" id="IPR047897">
    <property type="entry name" value="Synaptotagmin-15/17_C2A"/>
</dbReference>
<dbReference type="Pfam" id="PF00168">
    <property type="entry name" value="C2"/>
    <property type="match status" value="2"/>
</dbReference>
<dbReference type="AlphaFoldDB" id="A0AAV6UT07"/>
<dbReference type="PANTHER" id="PTHR10024">
    <property type="entry name" value="SYNAPTOTAGMIN"/>
    <property type="match status" value="1"/>
</dbReference>
<dbReference type="EMBL" id="JAFNEN010000292">
    <property type="protein sequence ID" value="KAG8186725.1"/>
    <property type="molecule type" value="Genomic_DNA"/>
</dbReference>
<evidence type="ECO:0000313" key="4">
    <source>
        <dbReference type="EMBL" id="KAG8186725.1"/>
    </source>
</evidence>
<name>A0AAV6UT07_9ARAC</name>
<dbReference type="FunFam" id="2.60.40.150:FF:000237">
    <property type="entry name" value="Synaptotagmin 15"/>
    <property type="match status" value="1"/>
</dbReference>
<feature type="domain" description="C2" evidence="3">
    <location>
        <begin position="334"/>
        <end position="455"/>
    </location>
</feature>
<evidence type="ECO:0000313" key="5">
    <source>
        <dbReference type="Proteomes" id="UP000827092"/>
    </source>
</evidence>
<dbReference type="Gene3D" id="2.60.40.150">
    <property type="entry name" value="C2 domain"/>
    <property type="match status" value="2"/>
</dbReference>
<dbReference type="SUPFAM" id="SSF49562">
    <property type="entry name" value="C2 domain (Calcium/lipid-binding domain, CaLB)"/>
    <property type="match status" value="2"/>
</dbReference>
<dbReference type="GO" id="GO:0005509">
    <property type="term" value="F:calcium ion binding"/>
    <property type="evidence" value="ECO:0007669"/>
    <property type="project" value="TreeGrafter"/>
</dbReference>
<feature type="domain" description="C2" evidence="3">
    <location>
        <begin position="201"/>
        <end position="322"/>
    </location>
</feature>
<dbReference type="GO" id="GO:0005886">
    <property type="term" value="C:plasma membrane"/>
    <property type="evidence" value="ECO:0007669"/>
    <property type="project" value="TreeGrafter"/>
</dbReference>
<keyword evidence="2" id="KW-1133">Transmembrane helix</keyword>
<proteinExistence type="predicted"/>
<dbReference type="Proteomes" id="UP000827092">
    <property type="component" value="Unassembled WGS sequence"/>
</dbReference>
<dbReference type="GO" id="GO:0030276">
    <property type="term" value="F:clathrin binding"/>
    <property type="evidence" value="ECO:0007669"/>
    <property type="project" value="TreeGrafter"/>
</dbReference>
<evidence type="ECO:0000256" key="2">
    <source>
        <dbReference type="SAM" id="Phobius"/>
    </source>
</evidence>
<gene>
    <name evidence="4" type="ORF">JTE90_009795</name>
</gene>